<reference evidence="1 2" key="1">
    <citation type="submission" date="2015-01" db="EMBL/GenBank/DDBJ databases">
        <title>Vibrio sp. C94 JCM 19241 whole genome shotgun sequence.</title>
        <authorList>
            <person name="Sawabe T."/>
            <person name="Meirelles P."/>
            <person name="Feng G."/>
            <person name="Sayaka M."/>
            <person name="Hattori M."/>
            <person name="Ohkuma M."/>
        </authorList>
    </citation>
    <scope>NUCLEOTIDE SEQUENCE [LARGE SCALE GENOMIC DNA]</scope>
    <source>
        <strain evidence="2">JCM 19241</strain>
    </source>
</reference>
<dbReference type="InterPro" id="IPR023214">
    <property type="entry name" value="HAD_sf"/>
</dbReference>
<dbReference type="Gene3D" id="3.40.50.1000">
    <property type="entry name" value="HAD superfamily/HAD-like"/>
    <property type="match status" value="1"/>
</dbReference>
<sequence>MVFEDSNNGMRAGLSAGCVCVMVPDLLPAEAEIEQKADHILGSLDQSIALL</sequence>
<dbReference type="InterPro" id="IPR036412">
    <property type="entry name" value="HAD-like_sf"/>
</dbReference>
<evidence type="ECO:0000313" key="2">
    <source>
        <dbReference type="Proteomes" id="UP000031666"/>
    </source>
</evidence>
<comment type="caution">
    <text evidence="1">The sequence shown here is derived from an EMBL/GenBank/DDBJ whole genome shotgun (WGS) entry which is preliminary data.</text>
</comment>
<dbReference type="Proteomes" id="UP000031666">
    <property type="component" value="Unassembled WGS sequence"/>
</dbReference>
<dbReference type="SUPFAM" id="SSF56784">
    <property type="entry name" value="HAD-like"/>
    <property type="match status" value="1"/>
</dbReference>
<organism evidence="1 2">
    <name type="scientific">Vibrio ishigakensis</name>
    <dbReference type="NCBI Taxonomy" id="1481914"/>
    <lineage>
        <taxon>Bacteria</taxon>
        <taxon>Pseudomonadati</taxon>
        <taxon>Pseudomonadota</taxon>
        <taxon>Gammaproteobacteria</taxon>
        <taxon>Vibrionales</taxon>
        <taxon>Vibrionaceae</taxon>
        <taxon>Vibrio</taxon>
    </lineage>
</organism>
<dbReference type="STRING" id="1481914.JCM19241_4668"/>
<reference evidence="1 2" key="2">
    <citation type="submission" date="2015-01" db="EMBL/GenBank/DDBJ databases">
        <authorList>
            <consortium name="NBRP consortium"/>
            <person name="Sawabe T."/>
            <person name="Meirelles P."/>
            <person name="Feng G."/>
            <person name="Sayaka M."/>
            <person name="Hattori M."/>
            <person name="Ohkuma M."/>
        </authorList>
    </citation>
    <scope>NUCLEOTIDE SEQUENCE [LARGE SCALE GENOMIC DNA]</scope>
    <source>
        <strain evidence="2">JCM 19241</strain>
    </source>
</reference>
<evidence type="ECO:0008006" key="3">
    <source>
        <dbReference type="Google" id="ProtNLM"/>
    </source>
</evidence>
<accession>A0A0B8QCX6</accession>
<dbReference type="AlphaFoldDB" id="A0A0B8QCX6"/>
<proteinExistence type="predicted"/>
<evidence type="ECO:0000313" key="1">
    <source>
        <dbReference type="EMBL" id="GAM77545.1"/>
    </source>
</evidence>
<gene>
    <name evidence="1" type="ORF">JCM19241_4668</name>
</gene>
<name>A0A0B8QCX6_9VIBR</name>
<protein>
    <recommendedName>
        <fullName evidence="3">Pseudouridine-5' phosphatase</fullName>
    </recommendedName>
</protein>
<dbReference type="EMBL" id="BBSC01000009">
    <property type="protein sequence ID" value="GAM77545.1"/>
    <property type="molecule type" value="Genomic_DNA"/>
</dbReference>